<dbReference type="EMBL" id="JAHFXF010000236">
    <property type="protein sequence ID" value="KAG9692252.1"/>
    <property type="molecule type" value="Genomic_DNA"/>
</dbReference>
<dbReference type="OrthoDB" id="97518at2759"/>
<feature type="non-terminal residue" evidence="1">
    <location>
        <position position="75"/>
    </location>
</feature>
<reference evidence="1" key="1">
    <citation type="journal article" date="2021" name="J Fungi (Basel)">
        <title>Virulence traits and population genomics of the black yeast Aureobasidium melanogenum.</title>
        <authorList>
            <person name="Cernosa A."/>
            <person name="Sun X."/>
            <person name="Gostincar C."/>
            <person name="Fang C."/>
            <person name="Gunde-Cimerman N."/>
            <person name="Song Z."/>
        </authorList>
    </citation>
    <scope>NUCLEOTIDE SEQUENCE</scope>
    <source>
        <strain evidence="1">EXF-9911</strain>
    </source>
</reference>
<dbReference type="AlphaFoldDB" id="A0A9P8EKU1"/>
<evidence type="ECO:0000313" key="2">
    <source>
        <dbReference type="Proteomes" id="UP000779574"/>
    </source>
</evidence>
<reference evidence="1" key="2">
    <citation type="submission" date="2021-08" db="EMBL/GenBank/DDBJ databases">
        <authorList>
            <person name="Gostincar C."/>
            <person name="Sun X."/>
            <person name="Song Z."/>
            <person name="Gunde-Cimerman N."/>
        </authorList>
    </citation>
    <scope>NUCLEOTIDE SEQUENCE</scope>
    <source>
        <strain evidence="1">EXF-9911</strain>
    </source>
</reference>
<name>A0A9P8EKU1_AURME</name>
<dbReference type="Proteomes" id="UP000779574">
    <property type="component" value="Unassembled WGS sequence"/>
</dbReference>
<feature type="non-terminal residue" evidence="1">
    <location>
        <position position="1"/>
    </location>
</feature>
<proteinExistence type="predicted"/>
<sequence>LFGAVPPTLLCCWLARYKGVELANILDTEANNVTRLETKVLDSTVWKARINSGVNISFILVAVLCLAEIEHVWRQ</sequence>
<protein>
    <submittedName>
        <fullName evidence="1">Uncharacterized protein</fullName>
    </submittedName>
</protein>
<organism evidence="1 2">
    <name type="scientific">Aureobasidium melanogenum</name>
    <name type="common">Aureobasidium pullulans var. melanogenum</name>
    <dbReference type="NCBI Taxonomy" id="46634"/>
    <lineage>
        <taxon>Eukaryota</taxon>
        <taxon>Fungi</taxon>
        <taxon>Dikarya</taxon>
        <taxon>Ascomycota</taxon>
        <taxon>Pezizomycotina</taxon>
        <taxon>Dothideomycetes</taxon>
        <taxon>Dothideomycetidae</taxon>
        <taxon>Dothideales</taxon>
        <taxon>Saccotheciaceae</taxon>
        <taxon>Aureobasidium</taxon>
    </lineage>
</organism>
<evidence type="ECO:0000313" key="1">
    <source>
        <dbReference type="EMBL" id="KAG9692252.1"/>
    </source>
</evidence>
<gene>
    <name evidence="1" type="ORF">KCU76_g6849</name>
</gene>
<accession>A0A9P8EKU1</accession>
<comment type="caution">
    <text evidence="1">The sequence shown here is derived from an EMBL/GenBank/DDBJ whole genome shotgun (WGS) entry which is preliminary data.</text>
</comment>